<evidence type="ECO:0000313" key="2">
    <source>
        <dbReference type="EMBL" id="KKM70278.1"/>
    </source>
</evidence>
<keyword evidence="1" id="KW-0812">Transmembrane</keyword>
<gene>
    <name evidence="2" type="ORF">LCGC14_1442360</name>
</gene>
<organism evidence="2">
    <name type="scientific">marine sediment metagenome</name>
    <dbReference type="NCBI Taxonomy" id="412755"/>
    <lineage>
        <taxon>unclassified sequences</taxon>
        <taxon>metagenomes</taxon>
        <taxon>ecological metagenomes</taxon>
    </lineage>
</organism>
<feature type="transmembrane region" description="Helical" evidence="1">
    <location>
        <begin position="72"/>
        <end position="94"/>
    </location>
</feature>
<protein>
    <submittedName>
        <fullName evidence="2">Uncharacterized protein</fullName>
    </submittedName>
</protein>
<comment type="caution">
    <text evidence="2">The sequence shown here is derived from an EMBL/GenBank/DDBJ whole genome shotgun (WGS) entry which is preliminary data.</text>
</comment>
<reference evidence="2" key="1">
    <citation type="journal article" date="2015" name="Nature">
        <title>Complex archaea that bridge the gap between prokaryotes and eukaryotes.</title>
        <authorList>
            <person name="Spang A."/>
            <person name="Saw J.H."/>
            <person name="Jorgensen S.L."/>
            <person name="Zaremba-Niedzwiedzka K."/>
            <person name="Martijn J."/>
            <person name="Lind A.E."/>
            <person name="van Eijk R."/>
            <person name="Schleper C."/>
            <person name="Guy L."/>
            <person name="Ettema T.J."/>
        </authorList>
    </citation>
    <scope>NUCLEOTIDE SEQUENCE</scope>
</reference>
<evidence type="ECO:0000256" key="1">
    <source>
        <dbReference type="SAM" id="Phobius"/>
    </source>
</evidence>
<dbReference type="AlphaFoldDB" id="A0A0F9JL12"/>
<proteinExistence type="predicted"/>
<sequence length="127" mass="13354">MRGIRKGIRNPLIYWIVAIVLVIGGLVGFTSDIAPAGMAEPLIEMLSLEGTTPLTMVEGPAPPPDTVPAVMIALYIVAALLLVTTGALAIVSHLTATAEDTRSDIAFNSKGRTRYPRDGVRLAPFGA</sequence>
<accession>A0A0F9JL12</accession>
<keyword evidence="1" id="KW-0472">Membrane</keyword>
<dbReference type="EMBL" id="LAZR01009849">
    <property type="protein sequence ID" value="KKM70278.1"/>
    <property type="molecule type" value="Genomic_DNA"/>
</dbReference>
<name>A0A0F9JL12_9ZZZZ</name>
<feature type="transmembrane region" description="Helical" evidence="1">
    <location>
        <begin position="12"/>
        <end position="31"/>
    </location>
</feature>
<keyword evidence="1" id="KW-1133">Transmembrane helix</keyword>